<dbReference type="AlphaFoldDB" id="A0AAD5SXN2"/>
<keyword evidence="2" id="KW-1185">Reference proteome</keyword>
<proteinExistence type="predicted"/>
<sequence length="238" mass="25948">MVVLALVKITLAHGEPIPVKEPVFVTPIGGQPHLVNVAPKIPIGRLAADAFAIQGLLGMGIRVPDLIPWAGNSCTFVCNPGHKWDSATNTCVGSAIIFHKTASNQQCYDYNNQDILNAVTSFVMGVLMANVQWACHGISLPHMHNKLQLSMAAQVVYLSRSNRGRFSFETFSNENPLFVFQIYSVSLHMKYIELTHLGGTNRPQLNGFAYTTSSITSISASANARHRQMSSPMLSHNG</sequence>
<name>A0AAD5SXN2_9FUNG</name>
<dbReference type="Proteomes" id="UP001211907">
    <property type="component" value="Unassembled WGS sequence"/>
</dbReference>
<reference evidence="1" key="1">
    <citation type="submission" date="2020-05" db="EMBL/GenBank/DDBJ databases">
        <title>Phylogenomic resolution of chytrid fungi.</title>
        <authorList>
            <person name="Stajich J.E."/>
            <person name="Amses K."/>
            <person name="Simmons R."/>
            <person name="Seto K."/>
            <person name="Myers J."/>
            <person name="Bonds A."/>
            <person name="Quandt C.A."/>
            <person name="Barry K."/>
            <person name="Liu P."/>
            <person name="Grigoriev I."/>
            <person name="Longcore J.E."/>
            <person name="James T.Y."/>
        </authorList>
    </citation>
    <scope>NUCLEOTIDE SEQUENCE</scope>
    <source>
        <strain evidence="1">JEL0513</strain>
    </source>
</reference>
<dbReference type="EMBL" id="JADGJH010001452">
    <property type="protein sequence ID" value="KAJ3113399.1"/>
    <property type="molecule type" value="Genomic_DNA"/>
</dbReference>
<evidence type="ECO:0000313" key="2">
    <source>
        <dbReference type="Proteomes" id="UP001211907"/>
    </source>
</evidence>
<organism evidence="1 2">
    <name type="scientific">Physocladia obscura</name>
    <dbReference type="NCBI Taxonomy" id="109957"/>
    <lineage>
        <taxon>Eukaryota</taxon>
        <taxon>Fungi</taxon>
        <taxon>Fungi incertae sedis</taxon>
        <taxon>Chytridiomycota</taxon>
        <taxon>Chytridiomycota incertae sedis</taxon>
        <taxon>Chytridiomycetes</taxon>
        <taxon>Chytridiales</taxon>
        <taxon>Chytriomycetaceae</taxon>
        <taxon>Physocladia</taxon>
    </lineage>
</organism>
<protein>
    <submittedName>
        <fullName evidence="1">Uncharacterized protein</fullName>
    </submittedName>
</protein>
<gene>
    <name evidence="1" type="ORF">HK100_002001</name>
</gene>
<evidence type="ECO:0000313" key="1">
    <source>
        <dbReference type="EMBL" id="KAJ3113399.1"/>
    </source>
</evidence>
<comment type="caution">
    <text evidence="1">The sequence shown here is derived from an EMBL/GenBank/DDBJ whole genome shotgun (WGS) entry which is preliminary data.</text>
</comment>
<accession>A0AAD5SXN2</accession>